<keyword evidence="2" id="KW-0732">Signal</keyword>
<sequence length="145" mass="15483">MHVLMQRVLILAVIILYGWTSSFCQCGQGLCHAISDIDRMGVLHQCPMDGDENCGFTKYMKKIPNKSSSSPGPSSSRKGCYSPGPSSAGQGSSARDGNCQTCKILKMKIKILEAKLELATHHVDPSDGSATLEGLLVGLDELLLG</sequence>
<reference evidence="3 4" key="1">
    <citation type="journal article" date="2018" name="Mol. Plant">
        <title>The genome of Artemisia annua provides insight into the evolution of Asteraceae family and artemisinin biosynthesis.</title>
        <authorList>
            <person name="Shen Q."/>
            <person name="Zhang L."/>
            <person name="Liao Z."/>
            <person name="Wang S."/>
            <person name="Yan T."/>
            <person name="Shi P."/>
            <person name="Liu M."/>
            <person name="Fu X."/>
            <person name="Pan Q."/>
            <person name="Wang Y."/>
            <person name="Lv Z."/>
            <person name="Lu X."/>
            <person name="Zhang F."/>
            <person name="Jiang W."/>
            <person name="Ma Y."/>
            <person name="Chen M."/>
            <person name="Hao X."/>
            <person name="Li L."/>
            <person name="Tang Y."/>
            <person name="Lv G."/>
            <person name="Zhou Y."/>
            <person name="Sun X."/>
            <person name="Brodelius P.E."/>
            <person name="Rose J.K.C."/>
            <person name="Tang K."/>
        </authorList>
    </citation>
    <scope>NUCLEOTIDE SEQUENCE [LARGE SCALE GENOMIC DNA]</scope>
    <source>
        <strain evidence="4">cv. Huhao1</strain>
        <tissue evidence="3">Leaf</tissue>
    </source>
</reference>
<dbReference type="EMBL" id="PKPP01005197">
    <property type="protein sequence ID" value="PWA61047.1"/>
    <property type="molecule type" value="Genomic_DNA"/>
</dbReference>
<protein>
    <submittedName>
        <fullName evidence="3">Uncharacterized protein</fullName>
    </submittedName>
</protein>
<name>A0A2U1MIG3_ARTAN</name>
<gene>
    <name evidence="3" type="ORF">CTI12_AA375870</name>
</gene>
<keyword evidence="4" id="KW-1185">Reference proteome</keyword>
<dbReference type="Proteomes" id="UP000245207">
    <property type="component" value="Unassembled WGS sequence"/>
</dbReference>
<accession>A0A2U1MIG3</accession>
<evidence type="ECO:0000313" key="3">
    <source>
        <dbReference type="EMBL" id="PWA61047.1"/>
    </source>
</evidence>
<feature type="region of interest" description="Disordered" evidence="1">
    <location>
        <begin position="64"/>
        <end position="97"/>
    </location>
</feature>
<comment type="caution">
    <text evidence="3">The sequence shown here is derived from an EMBL/GenBank/DDBJ whole genome shotgun (WGS) entry which is preliminary data.</text>
</comment>
<proteinExistence type="predicted"/>
<feature type="compositionally biased region" description="Low complexity" evidence="1">
    <location>
        <begin position="67"/>
        <end position="94"/>
    </location>
</feature>
<feature type="signal peptide" evidence="2">
    <location>
        <begin position="1"/>
        <end position="24"/>
    </location>
</feature>
<feature type="chain" id="PRO_5015736772" evidence="2">
    <location>
        <begin position="25"/>
        <end position="145"/>
    </location>
</feature>
<organism evidence="3 4">
    <name type="scientific">Artemisia annua</name>
    <name type="common">Sweet wormwood</name>
    <dbReference type="NCBI Taxonomy" id="35608"/>
    <lineage>
        <taxon>Eukaryota</taxon>
        <taxon>Viridiplantae</taxon>
        <taxon>Streptophyta</taxon>
        <taxon>Embryophyta</taxon>
        <taxon>Tracheophyta</taxon>
        <taxon>Spermatophyta</taxon>
        <taxon>Magnoliopsida</taxon>
        <taxon>eudicotyledons</taxon>
        <taxon>Gunneridae</taxon>
        <taxon>Pentapetalae</taxon>
        <taxon>asterids</taxon>
        <taxon>campanulids</taxon>
        <taxon>Asterales</taxon>
        <taxon>Asteraceae</taxon>
        <taxon>Asteroideae</taxon>
        <taxon>Anthemideae</taxon>
        <taxon>Artemisiinae</taxon>
        <taxon>Artemisia</taxon>
    </lineage>
</organism>
<evidence type="ECO:0000313" key="4">
    <source>
        <dbReference type="Proteomes" id="UP000245207"/>
    </source>
</evidence>
<evidence type="ECO:0000256" key="1">
    <source>
        <dbReference type="SAM" id="MobiDB-lite"/>
    </source>
</evidence>
<dbReference type="AlphaFoldDB" id="A0A2U1MIG3"/>
<evidence type="ECO:0000256" key="2">
    <source>
        <dbReference type="SAM" id="SignalP"/>
    </source>
</evidence>